<sequence>MYSALPFALAQVAIEFPYVLGQALIYSIVFYAMALFDGFMIPHKGLVGFCLAIQPTAEDMGTIGQNFMTGYRMVFDRENHKLGWSYSSYFYIILVFVHTWQKSHCGDKKYVLHISCTTLENYA</sequence>
<evidence type="ECO:0000256" key="1">
    <source>
        <dbReference type="SAM" id="Phobius"/>
    </source>
</evidence>
<organism evidence="2 3">
    <name type="scientific">Heracleum sosnowskyi</name>
    <dbReference type="NCBI Taxonomy" id="360622"/>
    <lineage>
        <taxon>Eukaryota</taxon>
        <taxon>Viridiplantae</taxon>
        <taxon>Streptophyta</taxon>
        <taxon>Embryophyta</taxon>
        <taxon>Tracheophyta</taxon>
        <taxon>Spermatophyta</taxon>
        <taxon>Magnoliopsida</taxon>
        <taxon>eudicotyledons</taxon>
        <taxon>Gunneridae</taxon>
        <taxon>Pentapetalae</taxon>
        <taxon>asterids</taxon>
        <taxon>campanulids</taxon>
        <taxon>Apiales</taxon>
        <taxon>Apiaceae</taxon>
        <taxon>Apioideae</taxon>
        <taxon>apioid superclade</taxon>
        <taxon>Tordylieae</taxon>
        <taxon>Tordyliinae</taxon>
        <taxon>Heracleum</taxon>
    </lineage>
</organism>
<accession>A0AAD8MD60</accession>
<gene>
    <name evidence="2" type="ORF">POM88_034629</name>
</gene>
<protein>
    <submittedName>
        <fullName evidence="2">Uncharacterized protein</fullName>
    </submittedName>
</protein>
<dbReference type="InterPro" id="IPR021109">
    <property type="entry name" value="Peptidase_aspartic_dom_sf"/>
</dbReference>
<dbReference type="SUPFAM" id="SSF50630">
    <property type="entry name" value="Acid proteases"/>
    <property type="match status" value="1"/>
</dbReference>
<feature type="transmembrane region" description="Helical" evidence="1">
    <location>
        <begin position="82"/>
        <end position="100"/>
    </location>
</feature>
<evidence type="ECO:0000313" key="2">
    <source>
        <dbReference type="EMBL" id="KAK1368537.1"/>
    </source>
</evidence>
<keyword evidence="1" id="KW-0812">Transmembrane</keyword>
<reference evidence="2" key="1">
    <citation type="submission" date="2023-02" db="EMBL/GenBank/DDBJ databases">
        <title>Genome of toxic invasive species Heracleum sosnowskyi carries increased number of genes despite the absence of recent whole-genome duplications.</title>
        <authorList>
            <person name="Schelkunov M."/>
            <person name="Shtratnikova V."/>
            <person name="Makarenko M."/>
            <person name="Klepikova A."/>
            <person name="Omelchenko D."/>
            <person name="Novikova G."/>
            <person name="Obukhova E."/>
            <person name="Bogdanov V."/>
            <person name="Penin A."/>
            <person name="Logacheva M."/>
        </authorList>
    </citation>
    <scope>NUCLEOTIDE SEQUENCE</scope>
    <source>
        <strain evidence="2">Hsosn_3</strain>
        <tissue evidence="2">Leaf</tissue>
    </source>
</reference>
<keyword evidence="3" id="KW-1185">Reference proteome</keyword>
<evidence type="ECO:0000313" key="3">
    <source>
        <dbReference type="Proteomes" id="UP001237642"/>
    </source>
</evidence>
<feature type="transmembrane region" description="Helical" evidence="1">
    <location>
        <begin position="16"/>
        <end position="36"/>
    </location>
</feature>
<dbReference type="Gene3D" id="2.40.70.10">
    <property type="entry name" value="Acid Proteases"/>
    <property type="match status" value="1"/>
</dbReference>
<dbReference type="AlphaFoldDB" id="A0AAD8MD60"/>
<comment type="caution">
    <text evidence="2">The sequence shown here is derived from an EMBL/GenBank/DDBJ whole genome shotgun (WGS) entry which is preliminary data.</text>
</comment>
<reference evidence="2" key="2">
    <citation type="submission" date="2023-05" db="EMBL/GenBank/DDBJ databases">
        <authorList>
            <person name="Schelkunov M.I."/>
        </authorList>
    </citation>
    <scope>NUCLEOTIDE SEQUENCE</scope>
    <source>
        <strain evidence="2">Hsosn_3</strain>
        <tissue evidence="2">Leaf</tissue>
    </source>
</reference>
<dbReference type="EMBL" id="JAUIZM010000008">
    <property type="protein sequence ID" value="KAK1368537.1"/>
    <property type="molecule type" value="Genomic_DNA"/>
</dbReference>
<dbReference type="Proteomes" id="UP001237642">
    <property type="component" value="Unassembled WGS sequence"/>
</dbReference>
<name>A0AAD8MD60_9APIA</name>
<keyword evidence="1" id="KW-0472">Membrane</keyword>
<keyword evidence="1" id="KW-1133">Transmembrane helix</keyword>
<proteinExistence type="predicted"/>